<dbReference type="EMBL" id="JBICBM010000014">
    <property type="protein sequence ID" value="MFF9885565.1"/>
    <property type="molecule type" value="Genomic_DNA"/>
</dbReference>
<dbReference type="Proteomes" id="UP001603418">
    <property type="component" value="Unassembled WGS sequence"/>
</dbReference>
<evidence type="ECO:0000256" key="1">
    <source>
        <dbReference type="ARBA" id="ARBA00006328"/>
    </source>
</evidence>
<dbReference type="Pfam" id="PF05368">
    <property type="entry name" value="NmrA"/>
    <property type="match status" value="1"/>
</dbReference>
<comment type="similarity">
    <text evidence="1">Belongs to the NmrA-type oxidoreductase family.</text>
</comment>
<dbReference type="PANTHER" id="PTHR42748:SF7">
    <property type="entry name" value="NMRA LIKE REDOX SENSOR 1-RELATED"/>
    <property type="match status" value="1"/>
</dbReference>
<gene>
    <name evidence="4" type="ORF">ACF1HC_28820</name>
</gene>
<evidence type="ECO:0000256" key="2">
    <source>
        <dbReference type="ARBA" id="ARBA00022857"/>
    </source>
</evidence>
<dbReference type="Gene3D" id="3.90.25.10">
    <property type="entry name" value="UDP-galactose 4-epimerase, domain 1"/>
    <property type="match status" value="1"/>
</dbReference>
<dbReference type="InterPro" id="IPR036291">
    <property type="entry name" value="NAD(P)-bd_dom_sf"/>
</dbReference>
<dbReference type="RefSeq" id="WP_244406011.1">
    <property type="nucleotide sequence ID" value="NZ_JBFADK010000010.1"/>
</dbReference>
<keyword evidence="5" id="KW-1185">Reference proteome</keyword>
<sequence>MGCERHEAALAAGIGHFVFTSAAEADRHPEEKVPVNLVSKWPFEWHIAALGLPAVILRPVSFMENFTGGYVLRDGTPSTGLAPEVPQQIMAVDDVGAVAAPAFSRPAEWVGRKVSPAGDELAPVRTAVAIGKVLGMPLP</sequence>
<dbReference type="SUPFAM" id="SSF51735">
    <property type="entry name" value="NAD(P)-binding Rossmann-fold domains"/>
    <property type="match status" value="1"/>
</dbReference>
<protein>
    <submittedName>
        <fullName evidence="4">NmrA family NAD(P)-binding protein</fullName>
    </submittedName>
</protein>
<comment type="caution">
    <text evidence="4">The sequence shown here is derived from an EMBL/GenBank/DDBJ whole genome shotgun (WGS) entry which is preliminary data.</text>
</comment>
<name>A0ABW6Z344_9ACTN</name>
<dbReference type="InterPro" id="IPR008030">
    <property type="entry name" value="NmrA-like"/>
</dbReference>
<evidence type="ECO:0000313" key="4">
    <source>
        <dbReference type="EMBL" id="MFF9885565.1"/>
    </source>
</evidence>
<dbReference type="Gene3D" id="3.40.50.720">
    <property type="entry name" value="NAD(P)-binding Rossmann-like Domain"/>
    <property type="match status" value="1"/>
</dbReference>
<keyword evidence="2" id="KW-0521">NADP</keyword>
<dbReference type="PANTHER" id="PTHR42748">
    <property type="entry name" value="NITROGEN METABOLITE REPRESSION PROTEIN NMRA FAMILY MEMBER"/>
    <property type="match status" value="1"/>
</dbReference>
<evidence type="ECO:0000259" key="3">
    <source>
        <dbReference type="Pfam" id="PF05368"/>
    </source>
</evidence>
<feature type="domain" description="NmrA-like" evidence="3">
    <location>
        <begin position="7"/>
        <end position="137"/>
    </location>
</feature>
<organism evidence="4 5">
    <name type="scientific">Streptomyces eurythermus</name>
    <dbReference type="NCBI Taxonomy" id="42237"/>
    <lineage>
        <taxon>Bacteria</taxon>
        <taxon>Bacillati</taxon>
        <taxon>Actinomycetota</taxon>
        <taxon>Actinomycetes</taxon>
        <taxon>Kitasatosporales</taxon>
        <taxon>Streptomycetaceae</taxon>
        <taxon>Streptomyces</taxon>
    </lineage>
</organism>
<proteinExistence type="inferred from homology"/>
<reference evidence="4 5" key="1">
    <citation type="submission" date="2024-10" db="EMBL/GenBank/DDBJ databases">
        <title>The Natural Products Discovery Center: Release of the First 8490 Sequenced Strains for Exploring Actinobacteria Biosynthetic Diversity.</title>
        <authorList>
            <person name="Kalkreuter E."/>
            <person name="Kautsar S.A."/>
            <person name="Yang D."/>
            <person name="Bader C.D."/>
            <person name="Teijaro C.N."/>
            <person name="Fluegel L."/>
            <person name="Davis C.M."/>
            <person name="Simpson J.R."/>
            <person name="Lauterbach L."/>
            <person name="Steele A.D."/>
            <person name="Gui C."/>
            <person name="Meng S."/>
            <person name="Li G."/>
            <person name="Viehrig K."/>
            <person name="Ye F."/>
            <person name="Su P."/>
            <person name="Kiefer A.F."/>
            <person name="Nichols A."/>
            <person name="Cepeda A.J."/>
            <person name="Yan W."/>
            <person name="Fan B."/>
            <person name="Jiang Y."/>
            <person name="Adhikari A."/>
            <person name="Zheng C.-J."/>
            <person name="Schuster L."/>
            <person name="Cowan T.M."/>
            <person name="Smanski M.J."/>
            <person name="Chevrette M.G."/>
            <person name="De Carvalho L.P.S."/>
            <person name="Shen B."/>
        </authorList>
    </citation>
    <scope>NUCLEOTIDE SEQUENCE [LARGE SCALE GENOMIC DNA]</scope>
    <source>
        <strain evidence="4 5">NPDC013366</strain>
    </source>
</reference>
<evidence type="ECO:0000313" key="5">
    <source>
        <dbReference type="Proteomes" id="UP001603418"/>
    </source>
</evidence>
<dbReference type="InterPro" id="IPR051164">
    <property type="entry name" value="NmrA-like_oxidored"/>
</dbReference>
<accession>A0ABW6Z344</accession>